<feature type="region of interest" description="Disordered" evidence="1">
    <location>
        <begin position="12"/>
        <end position="74"/>
    </location>
</feature>
<feature type="non-terminal residue" evidence="2">
    <location>
        <position position="74"/>
    </location>
</feature>
<name>A0AAV5UQ84_9BILA</name>
<reference evidence="2" key="1">
    <citation type="submission" date="2023-10" db="EMBL/GenBank/DDBJ databases">
        <title>Genome assembly of Pristionchus species.</title>
        <authorList>
            <person name="Yoshida K."/>
            <person name="Sommer R.J."/>
        </authorList>
    </citation>
    <scope>NUCLEOTIDE SEQUENCE</scope>
    <source>
        <strain evidence="2">RS5133</strain>
    </source>
</reference>
<evidence type="ECO:0000313" key="3">
    <source>
        <dbReference type="Proteomes" id="UP001432322"/>
    </source>
</evidence>
<keyword evidence="3" id="KW-1185">Reference proteome</keyword>
<feature type="compositionally biased region" description="Polar residues" evidence="1">
    <location>
        <begin position="43"/>
        <end position="53"/>
    </location>
</feature>
<evidence type="ECO:0000256" key="1">
    <source>
        <dbReference type="SAM" id="MobiDB-lite"/>
    </source>
</evidence>
<evidence type="ECO:0000313" key="2">
    <source>
        <dbReference type="EMBL" id="GMT09335.1"/>
    </source>
</evidence>
<dbReference type="EMBL" id="BTSY01000001">
    <property type="protein sequence ID" value="GMT09335.1"/>
    <property type="molecule type" value="Genomic_DNA"/>
</dbReference>
<protein>
    <submittedName>
        <fullName evidence="2">Uncharacterized protein</fullName>
    </submittedName>
</protein>
<dbReference type="Proteomes" id="UP001432322">
    <property type="component" value="Unassembled WGS sequence"/>
</dbReference>
<comment type="caution">
    <text evidence="2">The sequence shown here is derived from an EMBL/GenBank/DDBJ whole genome shotgun (WGS) entry which is preliminary data.</text>
</comment>
<organism evidence="2 3">
    <name type="scientific">Pristionchus fissidentatus</name>
    <dbReference type="NCBI Taxonomy" id="1538716"/>
    <lineage>
        <taxon>Eukaryota</taxon>
        <taxon>Metazoa</taxon>
        <taxon>Ecdysozoa</taxon>
        <taxon>Nematoda</taxon>
        <taxon>Chromadorea</taxon>
        <taxon>Rhabditida</taxon>
        <taxon>Rhabditina</taxon>
        <taxon>Diplogasteromorpha</taxon>
        <taxon>Diplogasteroidea</taxon>
        <taxon>Neodiplogasteridae</taxon>
        <taxon>Pristionchus</taxon>
    </lineage>
</organism>
<gene>
    <name evidence="2" type="ORF">PFISCL1PPCAC_632</name>
</gene>
<feature type="non-terminal residue" evidence="2">
    <location>
        <position position="1"/>
    </location>
</feature>
<dbReference type="AlphaFoldDB" id="A0AAV5UQ84"/>
<proteinExistence type="predicted"/>
<accession>A0AAV5UQ84</accession>
<sequence length="74" mass="7655">TLEDAFILAAGGKIGVNPGGQLPAGKHQLEKKNEPNSPMLPPSTASNKNNQVPESVLGSKTTEKTAKSSNNSVK</sequence>